<evidence type="ECO:0000313" key="4">
    <source>
        <dbReference type="Proteomes" id="UP000284842"/>
    </source>
</evidence>
<evidence type="ECO:0000313" key="3">
    <source>
        <dbReference type="EMBL" id="PPQ62911.1"/>
    </source>
</evidence>
<dbReference type="CDD" id="cd06257">
    <property type="entry name" value="DnaJ"/>
    <property type="match status" value="1"/>
</dbReference>
<feature type="region of interest" description="Disordered" evidence="1">
    <location>
        <begin position="226"/>
        <end position="245"/>
    </location>
</feature>
<dbReference type="PROSITE" id="PS00636">
    <property type="entry name" value="DNAJ_1"/>
    <property type="match status" value="1"/>
</dbReference>
<dbReference type="OrthoDB" id="442087at2759"/>
<evidence type="ECO:0000259" key="2">
    <source>
        <dbReference type="PROSITE" id="PS50076"/>
    </source>
</evidence>
<dbReference type="InParanoid" id="A0A409V8M6"/>
<dbReference type="PRINTS" id="PR00625">
    <property type="entry name" value="JDOMAIN"/>
</dbReference>
<keyword evidence="4" id="KW-1185">Reference proteome</keyword>
<dbReference type="GO" id="GO:0051082">
    <property type="term" value="F:unfolded protein binding"/>
    <property type="evidence" value="ECO:0007669"/>
    <property type="project" value="TreeGrafter"/>
</dbReference>
<dbReference type="AlphaFoldDB" id="A0A409V8M6"/>
<sequence length="406" mass="46083">MSTLLYEELGIQKDASSEHIRKAYKKKALLTHPDRLPPNATPEQKAASEEMFRKVNNAYEVLSDPEKRKEYDIHGVWPPPERVDDFADMRAPSGSHARRSHRSQSYHDRPFFSRHHHDPFSAFHFTDPFTLFDSIFGGSQFQSHNNMFRSHTMGPFGNMSRMENDIEEFMNGIDRDPFGSSGFPSFSPFPAMPMFSRMESSSFGGSRSGWTSESFSTRTVNGVTESVHQRIDSQGNEHITRTLSDGQELRFINGVEQPSHRRSLDNPTNRYLPSSAAHAGQSRRSTSRTEYVQPSQSHSYTAPPAVYRAQTPPSLDTHHQDRVHRRSSNRSKFNAPARRQVGHYLSTSALYRPKRLASRRHEDASPFPAYPERISKTGNRVEILSVLGDGASLKVDTTVISIRTTL</sequence>
<dbReference type="Proteomes" id="UP000284842">
    <property type="component" value="Unassembled WGS sequence"/>
</dbReference>
<feature type="compositionally biased region" description="Polar residues" evidence="1">
    <location>
        <begin position="282"/>
        <end position="300"/>
    </location>
</feature>
<dbReference type="PANTHER" id="PTHR43948:SF10">
    <property type="entry name" value="MRJ, ISOFORM E"/>
    <property type="match status" value="1"/>
</dbReference>
<gene>
    <name evidence="3" type="ORF">CVT24_006309</name>
</gene>
<dbReference type="GO" id="GO:0005634">
    <property type="term" value="C:nucleus"/>
    <property type="evidence" value="ECO:0007669"/>
    <property type="project" value="TreeGrafter"/>
</dbReference>
<feature type="region of interest" description="Disordered" evidence="1">
    <location>
        <begin position="255"/>
        <end position="340"/>
    </location>
</feature>
<protein>
    <recommendedName>
        <fullName evidence="2">J domain-containing protein</fullName>
    </recommendedName>
</protein>
<name>A0A409V8M6_9AGAR</name>
<evidence type="ECO:0000256" key="1">
    <source>
        <dbReference type="SAM" id="MobiDB-lite"/>
    </source>
</evidence>
<dbReference type="STRING" id="181874.A0A409V8M6"/>
<dbReference type="SMART" id="SM00271">
    <property type="entry name" value="DnaJ"/>
    <property type="match status" value="1"/>
</dbReference>
<organism evidence="3 4">
    <name type="scientific">Panaeolus cyanescens</name>
    <dbReference type="NCBI Taxonomy" id="181874"/>
    <lineage>
        <taxon>Eukaryota</taxon>
        <taxon>Fungi</taxon>
        <taxon>Dikarya</taxon>
        <taxon>Basidiomycota</taxon>
        <taxon>Agaricomycotina</taxon>
        <taxon>Agaricomycetes</taxon>
        <taxon>Agaricomycetidae</taxon>
        <taxon>Agaricales</taxon>
        <taxon>Agaricineae</taxon>
        <taxon>Galeropsidaceae</taxon>
        <taxon>Panaeolus</taxon>
    </lineage>
</organism>
<proteinExistence type="predicted"/>
<dbReference type="Gene3D" id="1.10.287.110">
    <property type="entry name" value="DnaJ domain"/>
    <property type="match status" value="1"/>
</dbReference>
<reference evidence="3 4" key="1">
    <citation type="journal article" date="2018" name="Evol. Lett.">
        <title>Horizontal gene cluster transfer increased hallucinogenic mushroom diversity.</title>
        <authorList>
            <person name="Reynolds H.T."/>
            <person name="Vijayakumar V."/>
            <person name="Gluck-Thaler E."/>
            <person name="Korotkin H.B."/>
            <person name="Matheny P.B."/>
            <person name="Slot J.C."/>
        </authorList>
    </citation>
    <scope>NUCLEOTIDE SEQUENCE [LARGE SCALE GENOMIC DNA]</scope>
    <source>
        <strain evidence="3 4">2629</strain>
    </source>
</reference>
<dbReference type="InterPro" id="IPR001623">
    <property type="entry name" value="DnaJ_domain"/>
</dbReference>
<dbReference type="InterPro" id="IPR036869">
    <property type="entry name" value="J_dom_sf"/>
</dbReference>
<dbReference type="GO" id="GO:0044183">
    <property type="term" value="F:protein folding chaperone"/>
    <property type="evidence" value="ECO:0007669"/>
    <property type="project" value="TreeGrafter"/>
</dbReference>
<dbReference type="GO" id="GO:0051087">
    <property type="term" value="F:protein-folding chaperone binding"/>
    <property type="evidence" value="ECO:0007669"/>
    <property type="project" value="TreeGrafter"/>
</dbReference>
<accession>A0A409V8M6</accession>
<dbReference type="Pfam" id="PF00226">
    <property type="entry name" value="DnaJ"/>
    <property type="match status" value="1"/>
</dbReference>
<feature type="domain" description="J" evidence="2">
    <location>
        <begin position="4"/>
        <end position="75"/>
    </location>
</feature>
<dbReference type="InterPro" id="IPR018253">
    <property type="entry name" value="DnaJ_domain_CS"/>
</dbReference>
<dbReference type="EMBL" id="NHTK01006136">
    <property type="protein sequence ID" value="PPQ62911.1"/>
    <property type="molecule type" value="Genomic_DNA"/>
</dbReference>
<comment type="caution">
    <text evidence="3">The sequence shown here is derived from an EMBL/GenBank/DDBJ whole genome shotgun (WGS) entry which is preliminary data.</text>
</comment>
<dbReference type="GO" id="GO:0005737">
    <property type="term" value="C:cytoplasm"/>
    <property type="evidence" value="ECO:0007669"/>
    <property type="project" value="TreeGrafter"/>
</dbReference>
<dbReference type="SUPFAM" id="SSF46565">
    <property type="entry name" value="Chaperone J-domain"/>
    <property type="match status" value="1"/>
</dbReference>
<dbReference type="PROSITE" id="PS50076">
    <property type="entry name" value="DNAJ_2"/>
    <property type="match status" value="1"/>
</dbReference>
<dbReference type="PANTHER" id="PTHR43948">
    <property type="entry name" value="DNAJ HOMOLOG SUBFAMILY B"/>
    <property type="match status" value="1"/>
</dbReference>